<dbReference type="Proteomes" id="UP001177260">
    <property type="component" value="Unassembled WGS sequence"/>
</dbReference>
<sequence>MEPSPIVQSNLSPETVTGHKRRGSVESSLAIDKSPLTSSRIPSRLPPSPELSRKPPQKEAKESTTPQNPVSPGRARRFGLFSKKSKPELDSKALDESRPTRKGPVAGTGHEGYGRYGQRGRKTSISSNGGTRDRSTSTTRSVSKSVSSSKGSDRGRSDLGLDDFLLDRLEPVIIPGGGIDGAALIRTQSEQSSSSLSTTSTMNMAPRSKPSRSPGYSTDSLATSTGTVENARGSYRRNNSQGELYQSQVARGGSSSFSSTGGSGSNSERKPSLAEISTQEKSQANTVKSSSPEAKVAKSPKKQEKRSPKKGLGLKWNFFHRSNDSTAHKEPEPLASVPQLQAAVSTVKSHRPVAHYAFVDTDSDPLEDIIHNIEDSPPTEDDGMNSPVEIPAALNIRKPSPSILLPSPPKLQGEFVRNGPPSPRVYFTRNPFDPNPQEPVESTQSKEQAPEKRTSRLASVGRIPRVVSRRERQHKPAFQSFSRPFSVTESPSLTALVDRPAEFSPPRPTPERSPPRGRHNPAFDLTQPFGDPTTQSILDFIAGPYSKHEFLAFSPGNDSMVSTSSGSENLAAVTAVIPNPGSELNEDEVWGEYDDLLDHVLSPETTRSVSPGEDEVEGKLEMATMASRALQAELNGQADKRVRSSLIENPALALIPASPQSSNGSVHLRRSRIVSALHSSIAPSSQPSFSDIIKAYCDDQPESERSDQIDQAIAPMDQNSLYLSSPLNPSPSFETCRQRNTVLFDIAERDREGPTAQTNIRSGSLMTSRWLSFGRVLFSPAHNHVKDGEDERILVVDGLGNDDWSFYCALTYPNADVHCLTDGPASTAFKHPAAWQPPSNHHTIHHASLEDRFPFPKGTFTVTVLRFPAACSESAQNKIVSECKRVLRPGGYIEMSVLDLDMVNMGIRTRKAVRQLKERTYLTDPNISLKPASDSLQRMLGQNGFDSLRRCIVRIPTGGIIVRSSASSSSTASSNPSTMATTTTPFTVFSGPSTSSVSAQSKAHGKSSSNDTDLSLGDLLSDPSPSPSNDESIRKIVARVGRWWYTRCYEIPVLPNGDADLSIWADRKVVRECQRRGTGFRLLIAYAQKPSEKRRTASV</sequence>
<comment type="caution">
    <text evidence="1">The sequence shown here is derived from an EMBL/GenBank/DDBJ whole genome shotgun (WGS) entry which is preliminary data.</text>
</comment>
<keyword evidence="2" id="KW-1185">Reference proteome</keyword>
<protein>
    <submittedName>
        <fullName evidence="1">Uncharacterized protein</fullName>
    </submittedName>
</protein>
<evidence type="ECO:0000313" key="2">
    <source>
        <dbReference type="Proteomes" id="UP001177260"/>
    </source>
</evidence>
<gene>
    <name evidence="1" type="ORF">N8T08_010906</name>
</gene>
<proteinExistence type="predicted"/>
<name>A0ACC3AR19_9EURO</name>
<evidence type="ECO:0000313" key="1">
    <source>
        <dbReference type="EMBL" id="KAK1140074.1"/>
    </source>
</evidence>
<accession>A0ACC3AR19</accession>
<dbReference type="EMBL" id="JAOPJF010000091">
    <property type="protein sequence ID" value="KAK1140074.1"/>
    <property type="molecule type" value="Genomic_DNA"/>
</dbReference>
<reference evidence="1 2" key="1">
    <citation type="journal article" date="2023" name="ACS Omega">
        <title>Identification of the Neoaspergillic Acid Biosynthesis Gene Cluster by Establishing an In Vitro CRISPR-Ribonucleoprotein Genetic System in Aspergillus melleus.</title>
        <authorList>
            <person name="Yuan B."/>
            <person name="Grau M.F."/>
            <person name="Murata R.M."/>
            <person name="Torok T."/>
            <person name="Venkateswaran K."/>
            <person name="Stajich J.E."/>
            <person name="Wang C.C.C."/>
        </authorList>
    </citation>
    <scope>NUCLEOTIDE SEQUENCE [LARGE SCALE GENOMIC DNA]</scope>
    <source>
        <strain evidence="1 2">IMV 1140</strain>
    </source>
</reference>
<organism evidence="1 2">
    <name type="scientific">Aspergillus melleus</name>
    <dbReference type="NCBI Taxonomy" id="138277"/>
    <lineage>
        <taxon>Eukaryota</taxon>
        <taxon>Fungi</taxon>
        <taxon>Dikarya</taxon>
        <taxon>Ascomycota</taxon>
        <taxon>Pezizomycotina</taxon>
        <taxon>Eurotiomycetes</taxon>
        <taxon>Eurotiomycetidae</taxon>
        <taxon>Eurotiales</taxon>
        <taxon>Aspergillaceae</taxon>
        <taxon>Aspergillus</taxon>
        <taxon>Aspergillus subgen. Circumdati</taxon>
    </lineage>
</organism>